<protein>
    <submittedName>
        <fullName evidence="2">Bacteriocin-like WGxF protein</fullName>
    </submittedName>
</protein>
<evidence type="ECO:0000313" key="5">
    <source>
        <dbReference type="Proteomes" id="UP001252688"/>
    </source>
</evidence>
<dbReference type="AlphaFoldDB" id="A0A7X1DC94"/>
<comment type="caution">
    <text evidence="2">The sequence shown here is derived from an EMBL/GenBank/DDBJ whole genome shotgun (WGS) entry which is preliminary data.</text>
</comment>
<dbReference type="GeneID" id="93240692"/>
<keyword evidence="5" id="KW-1185">Reference proteome</keyword>
<evidence type="ECO:0000313" key="2">
    <source>
        <dbReference type="EMBL" id="MBC2250474.1"/>
    </source>
</evidence>
<dbReference type="EMBL" id="JAARZC010000003">
    <property type="protein sequence ID" value="MBC2250474.1"/>
    <property type="molecule type" value="Genomic_DNA"/>
</dbReference>
<evidence type="ECO:0000313" key="3">
    <source>
        <dbReference type="EMBL" id="MDT0114757.1"/>
    </source>
</evidence>
<feature type="transmembrane region" description="Helical" evidence="1">
    <location>
        <begin position="12"/>
        <end position="30"/>
    </location>
</feature>
<proteinExistence type="predicted"/>
<evidence type="ECO:0000256" key="1">
    <source>
        <dbReference type="SAM" id="Phobius"/>
    </source>
</evidence>
<keyword evidence="1" id="KW-0472">Membrane</keyword>
<dbReference type="EMBL" id="JASBAM010000003">
    <property type="protein sequence ID" value="MDT0114757.1"/>
    <property type="molecule type" value="Genomic_DNA"/>
</dbReference>
<accession>A0A7X1DC94</accession>
<dbReference type="Proteomes" id="UP001252688">
    <property type="component" value="Unassembled WGS sequence"/>
</dbReference>
<dbReference type="Proteomes" id="UP000559864">
    <property type="component" value="Unassembled WGS sequence"/>
</dbReference>
<keyword evidence="1" id="KW-0812">Transmembrane</keyword>
<organism evidence="2 4">
    <name type="scientific">Listeria cossartiae subsp. cayugensis</name>
    <dbReference type="NCBI Taxonomy" id="2713505"/>
    <lineage>
        <taxon>Bacteria</taxon>
        <taxon>Bacillati</taxon>
        <taxon>Bacillota</taxon>
        <taxon>Bacilli</taxon>
        <taxon>Bacillales</taxon>
        <taxon>Listeriaceae</taxon>
        <taxon>Listeria</taxon>
        <taxon>Listeria cossartiae</taxon>
    </lineage>
</organism>
<dbReference type="RefSeq" id="WP_185502838.1">
    <property type="nucleotide sequence ID" value="NZ_JAARZC010000003.1"/>
</dbReference>
<reference evidence="2 4" key="1">
    <citation type="submission" date="2020-03" db="EMBL/GenBank/DDBJ databases">
        <title>Soil Listeria distribution.</title>
        <authorList>
            <person name="Liao J."/>
            <person name="Wiedmann M."/>
        </authorList>
    </citation>
    <scope>NUCLEOTIDE SEQUENCE [LARGE SCALE GENOMIC DNA]</scope>
    <source>
        <strain evidence="2 4">FSL L7-0123</strain>
    </source>
</reference>
<sequence length="61" mass="7015">MKIVGISLVNSGLILFVVLIHKILFRMLLLGYENLFVYWGSFVGIYFVLNLITNKLLLARN</sequence>
<dbReference type="NCBIfam" id="NF037932">
    <property type="entry name" value="ocin_sys_WGxF"/>
    <property type="match status" value="1"/>
</dbReference>
<name>A0A7X1DC94_9LIST</name>
<reference evidence="3 5" key="2">
    <citation type="submission" date="2023-05" db="EMBL/GenBank/DDBJ databases">
        <title>A Combination of Whole Genome Sequencing and Metagenomics Reveals Diversity of Listeria spp. in Soil Collected from the Nantahala National Forest.</title>
        <authorList>
            <person name="Wang J."/>
            <person name="Schamp C.N."/>
            <person name="Hudson L.K."/>
            <person name="Chaggar H.K."/>
            <person name="Bryan D.W."/>
            <person name="Radosevich M."/>
            <person name="Denes T.G."/>
        </authorList>
    </citation>
    <scope>NUCLEOTIDE SEQUENCE [LARGE SCALE GENOMIC DNA]</scope>
    <source>
        <strain evidence="3 5">UTK S2-0002</strain>
    </source>
</reference>
<keyword evidence="1" id="KW-1133">Transmembrane helix</keyword>
<feature type="transmembrane region" description="Helical" evidence="1">
    <location>
        <begin position="36"/>
        <end position="58"/>
    </location>
</feature>
<gene>
    <name evidence="2" type="ORF">HCB49_10785</name>
    <name evidence="3" type="ORF">QJV37_11525</name>
</gene>
<evidence type="ECO:0000313" key="4">
    <source>
        <dbReference type="Proteomes" id="UP000559864"/>
    </source>
</evidence>